<accession>A0A078ADR2</accession>
<evidence type="ECO:0000256" key="1">
    <source>
        <dbReference type="SAM" id="SignalP"/>
    </source>
</evidence>
<feature type="signal peptide" evidence="1">
    <location>
        <begin position="1"/>
        <end position="23"/>
    </location>
</feature>
<evidence type="ECO:0000313" key="3">
    <source>
        <dbReference type="Proteomes" id="UP000039865"/>
    </source>
</evidence>
<evidence type="ECO:0000313" key="2">
    <source>
        <dbReference type="EMBL" id="CDW79976.1"/>
    </source>
</evidence>
<proteinExistence type="predicted"/>
<dbReference type="InParanoid" id="A0A078ADR2"/>
<feature type="chain" id="PRO_5001729336" evidence="1">
    <location>
        <begin position="24"/>
        <end position="49"/>
    </location>
</feature>
<reference evidence="2 3" key="1">
    <citation type="submission" date="2014-06" db="EMBL/GenBank/DDBJ databases">
        <authorList>
            <person name="Swart Estienne"/>
        </authorList>
    </citation>
    <scope>NUCLEOTIDE SEQUENCE [LARGE SCALE GENOMIC DNA]</scope>
    <source>
        <strain evidence="2 3">130c</strain>
    </source>
</reference>
<keyword evidence="3" id="KW-1185">Reference proteome</keyword>
<name>A0A078ADR2_STYLE</name>
<gene>
    <name evidence="2" type="primary">Contig2215.g2385</name>
    <name evidence="2" type="ORF">STYLEM_8968</name>
</gene>
<dbReference type="EMBL" id="CCKQ01008513">
    <property type="protein sequence ID" value="CDW79976.1"/>
    <property type="molecule type" value="Genomic_DNA"/>
</dbReference>
<dbReference type="Proteomes" id="UP000039865">
    <property type="component" value="Unassembled WGS sequence"/>
</dbReference>
<dbReference type="AlphaFoldDB" id="A0A078ADR2"/>
<protein>
    <submittedName>
        <fullName evidence="2">Uncharacterized protein</fullName>
    </submittedName>
</protein>
<keyword evidence="1" id="KW-0732">Signal</keyword>
<organism evidence="2 3">
    <name type="scientific">Stylonychia lemnae</name>
    <name type="common">Ciliate</name>
    <dbReference type="NCBI Taxonomy" id="5949"/>
    <lineage>
        <taxon>Eukaryota</taxon>
        <taxon>Sar</taxon>
        <taxon>Alveolata</taxon>
        <taxon>Ciliophora</taxon>
        <taxon>Intramacronucleata</taxon>
        <taxon>Spirotrichea</taxon>
        <taxon>Stichotrichia</taxon>
        <taxon>Sporadotrichida</taxon>
        <taxon>Oxytrichidae</taxon>
        <taxon>Stylonychinae</taxon>
        <taxon>Stylonychia</taxon>
    </lineage>
</organism>
<sequence length="49" mass="5969">MRFYYQYFIMTLVLVVMMSQSQCIKVKANKHNADQVNELNIENRSVRKW</sequence>